<sequence length="265" mass="27580">MRLVFPNGEHPPLRLGEGVSVIGTASDCQVVLAAAGVGLHHCEIELRGNQATVRARDPSAVTVLNGWQLSGEAPLKPGDLLLFARVGCQVMADERSPAAAHAPPAAPAAHGDDDGRTRVRTALPRFVLRGVSGPTFGRTFAIGASSTIGRQNDCDICIPAEEISRHHARLRAGTDGVTVEDLGSANGTYVNGRRVTQATLRPGDELALDTVRFMLLAPGHESAAKPQPAAAPAPAASRGTGWLRGLVAVLAVALLLFAARALGWL</sequence>
<proteinExistence type="predicted"/>
<dbReference type="InterPro" id="IPR000253">
    <property type="entry name" value="FHA_dom"/>
</dbReference>
<dbReference type="Pfam" id="PF00498">
    <property type="entry name" value="FHA"/>
    <property type="match status" value="2"/>
</dbReference>
<name>A0A0K8QKH1_9GAMM</name>
<dbReference type="SMART" id="SM00240">
    <property type="entry name" value="FHA"/>
    <property type="match status" value="2"/>
</dbReference>
<keyword evidence="2" id="KW-0812">Transmembrane</keyword>
<gene>
    <name evidence="4" type="ORF">MBSD_n0275</name>
</gene>
<evidence type="ECO:0000259" key="3">
    <source>
        <dbReference type="PROSITE" id="PS50006"/>
    </source>
</evidence>
<dbReference type="SUPFAM" id="SSF49879">
    <property type="entry name" value="SMAD/FHA domain"/>
    <property type="match status" value="2"/>
</dbReference>
<dbReference type="Gene3D" id="2.60.200.20">
    <property type="match status" value="2"/>
</dbReference>
<dbReference type="STRING" id="1475481.GCA_000953855_00277"/>
<keyword evidence="5" id="KW-1185">Reference proteome</keyword>
<keyword evidence="2" id="KW-0472">Membrane</keyword>
<dbReference type="InterPro" id="IPR008984">
    <property type="entry name" value="SMAD_FHA_dom_sf"/>
</dbReference>
<dbReference type="InterPro" id="IPR050923">
    <property type="entry name" value="Cell_Proc_Reg/RNA_Proc"/>
</dbReference>
<feature type="region of interest" description="Disordered" evidence="1">
    <location>
        <begin position="95"/>
        <end position="116"/>
    </location>
</feature>
<accession>A0A0K8QKH1</accession>
<protein>
    <submittedName>
        <fullName evidence="4">FHA domain-containing protein</fullName>
    </submittedName>
</protein>
<dbReference type="Proteomes" id="UP000253740">
    <property type="component" value="Unassembled WGS sequence"/>
</dbReference>
<dbReference type="RefSeq" id="WP_062534368.1">
    <property type="nucleotide sequence ID" value="NZ_DF970144.1"/>
</dbReference>
<dbReference type="CDD" id="cd00060">
    <property type="entry name" value="FHA"/>
    <property type="match status" value="2"/>
</dbReference>
<evidence type="ECO:0000313" key="5">
    <source>
        <dbReference type="Proteomes" id="UP000253740"/>
    </source>
</evidence>
<feature type="compositionally biased region" description="Low complexity" evidence="1">
    <location>
        <begin position="97"/>
        <end position="109"/>
    </location>
</feature>
<dbReference type="PROSITE" id="PS50006">
    <property type="entry name" value="FHA_DOMAIN"/>
    <property type="match status" value="1"/>
</dbReference>
<dbReference type="AlphaFoldDB" id="A0A0K8QKH1"/>
<dbReference type="PANTHER" id="PTHR23308">
    <property type="entry name" value="NUCLEAR INHIBITOR OF PROTEIN PHOSPHATASE-1"/>
    <property type="match status" value="1"/>
</dbReference>
<reference evidence="4" key="1">
    <citation type="submission" date="2015-08" db="EMBL/GenBank/DDBJ databases">
        <title>Complete DNA Sequence of Pseudomonas syringae pv. actinidiae, the Causal Agent of Kiwifruit Canker Disease.</title>
        <authorList>
            <person name="Rikkerink E.H.A."/>
            <person name="Fineran P.C."/>
        </authorList>
    </citation>
    <scope>NUCLEOTIDE SEQUENCE</scope>
    <source>
        <strain evidence="4">SkMP5</strain>
    </source>
</reference>
<evidence type="ECO:0000313" key="4">
    <source>
        <dbReference type="EMBL" id="GAP64987.1"/>
    </source>
</evidence>
<organism evidence="4">
    <name type="scientific">Mizugakiibacter sediminis</name>
    <dbReference type="NCBI Taxonomy" id="1475481"/>
    <lineage>
        <taxon>Bacteria</taxon>
        <taxon>Pseudomonadati</taxon>
        <taxon>Pseudomonadota</taxon>
        <taxon>Gammaproteobacteria</taxon>
        <taxon>Lysobacterales</taxon>
        <taxon>Rhodanobacteraceae</taxon>
        <taxon>Mizugakiibacter</taxon>
    </lineage>
</organism>
<dbReference type="EMBL" id="DF970144">
    <property type="protein sequence ID" value="GAP64987.1"/>
    <property type="molecule type" value="Genomic_DNA"/>
</dbReference>
<evidence type="ECO:0000256" key="1">
    <source>
        <dbReference type="SAM" id="MobiDB-lite"/>
    </source>
</evidence>
<feature type="transmembrane region" description="Helical" evidence="2">
    <location>
        <begin position="242"/>
        <end position="262"/>
    </location>
</feature>
<dbReference type="OrthoDB" id="9815482at2"/>
<feature type="domain" description="FHA" evidence="3">
    <location>
        <begin position="146"/>
        <end position="195"/>
    </location>
</feature>
<evidence type="ECO:0000256" key="2">
    <source>
        <dbReference type="SAM" id="Phobius"/>
    </source>
</evidence>
<keyword evidence="2" id="KW-1133">Transmembrane helix</keyword>